<keyword evidence="4 8" id="KW-0472">Membrane</keyword>
<keyword evidence="8" id="KW-0812">Transmembrane</keyword>
<dbReference type="SUPFAM" id="SSF82895">
    <property type="entry name" value="TSP-1 type 1 repeat"/>
    <property type="match status" value="1"/>
</dbReference>
<dbReference type="FunFam" id="2.10.70.10:FF:000011">
    <property type="entry name" value="CUB and sushi domain-containing protein 3 isoform A"/>
    <property type="match status" value="2"/>
</dbReference>
<feature type="disulfide bond" evidence="7">
    <location>
        <begin position="426"/>
        <end position="453"/>
    </location>
</feature>
<dbReference type="PROSITE" id="PS50923">
    <property type="entry name" value="SUSHI"/>
    <property type="match status" value="6"/>
</dbReference>
<dbReference type="InterPro" id="IPR011641">
    <property type="entry name" value="Tyr-kin_ephrin_A/B_rcpt-like"/>
</dbReference>
<keyword evidence="5 7" id="KW-1015">Disulfide bond</keyword>
<dbReference type="SMART" id="SM00209">
    <property type="entry name" value="TSP1"/>
    <property type="match status" value="1"/>
</dbReference>
<evidence type="ECO:0000256" key="2">
    <source>
        <dbReference type="ARBA" id="ARBA00022729"/>
    </source>
</evidence>
<dbReference type="Gene3D" id="2.10.25.10">
    <property type="entry name" value="Laminin"/>
    <property type="match status" value="2"/>
</dbReference>
<evidence type="ECO:0000313" key="10">
    <source>
        <dbReference type="Proteomes" id="UP000085678"/>
    </source>
</evidence>
<dbReference type="InterPro" id="IPR035976">
    <property type="entry name" value="Sushi/SCR/CCP_sf"/>
</dbReference>
<sequence length="1121" mass="123532">MYLQVIFKLFNSEKIRLIKTNSRIEEGVMHRYIPAIVIAVCTLWMCSCVTAEATDIKVARSVRFGYPDVVLLKSPKHEVTKVRKERAAAAIAMGVAAGVQAIVSIAGMIMGRKQAEEAAKRYEKSMKFQLEQLCDAICVTEWSEWSMCTARCGGGRTKRTREYQTVGRCRELQNFQCRHSKVQDYRCNENCPNGGTPNSGSCECQPGWKGSCCETEVVCDYPTKNPRSHIAGTWPAKYRSLATFTCDTGYHLAGRETIICGSDGKWSHPSPKCERIVCTMPQANEHVQILNPQKGYAFGEQLVYRCDEGYEIRGPETRVCQQDQETTGKFSGFNPLCEAVSCGEPGTPQHGEREGNSFKFGDVVTYKCNKGYKLEGQKSRRCMATKTWTGNDPTCVEIKCDEPRVPKHGEVIGRRVTFASKVSFQCDAGYNLVGNATLECLESGEWSAPSPTCEAAICGNPGSPVNGAKDGTVYYFPHNVTYSCFNGYILRGASKLTCQADGVWSGSAPTCEACPLNTYMAANSPICVPCAENTHTVTVASTSAEQCVCNKGYTGPPGGPCQEIRCPVLQAPRHGSISQCDNKLGSSCAFNCSDGYILDKGTAMRTCQENGDWDGAMPGCSACLRHTYKADLRSCLPCPRHSHTEGTARMKNGCLCDDGYQGPPGGPCTDIDECAPNDGRGPCQDTCENQDGRYRCLCSIQGYKIDPKDGHSCLVNETCRNLTESDAPDNGGLVCHWYREQNSQQCSVKCNPGFEFPSRTNDYETCGPMTDYVWTYQRENINSTLDPCIVEFFPDFKFEANSTYFVRACNELTEQERNDVKREFAKKLSDEGVCLKSSTKVCDMKNVGIICGRTTKRRRRRGVVEELQSVDFKFDVEANKGAGQTFTQRDRKNICIFLRIPDRHCEILGDKVFKTYKRFLKAAVMNAKRVLERLYRERLGALAFNAANRDFEPQQNGLDASGVETVCPKAMKASKENCVPCQAGSFYDAADDKCKPCPMGTYQPLARQTACVPCPTGSTTEAPGARICRMCPANKKGHLCQEDCDCMNGRCDPRNGECRCHSGWEGQRCEMDIPGCLAGSCFRNVTCYDVPAPGTGFRCGPCPPGFTGDGSLCHPLLLSTL</sequence>
<feature type="disulfide bond" evidence="7">
    <location>
        <begin position="246"/>
        <end position="273"/>
    </location>
</feature>
<evidence type="ECO:0000256" key="6">
    <source>
        <dbReference type="ARBA" id="ARBA00023180"/>
    </source>
</evidence>
<dbReference type="InterPro" id="IPR018097">
    <property type="entry name" value="EGF_Ca-bd_CS"/>
</dbReference>
<organism evidence="10 11">
    <name type="scientific">Lingula anatina</name>
    <name type="common">Brachiopod</name>
    <name type="synonym">Lingula unguis</name>
    <dbReference type="NCBI Taxonomy" id="7574"/>
    <lineage>
        <taxon>Eukaryota</taxon>
        <taxon>Metazoa</taxon>
        <taxon>Spiralia</taxon>
        <taxon>Lophotrochozoa</taxon>
        <taxon>Brachiopoda</taxon>
        <taxon>Linguliformea</taxon>
        <taxon>Lingulata</taxon>
        <taxon>Lingulida</taxon>
        <taxon>Linguloidea</taxon>
        <taxon>Lingulidae</taxon>
        <taxon>Lingula</taxon>
    </lineage>
</organism>
<dbReference type="PANTHER" id="PTHR45656">
    <property type="entry name" value="PROTEIN CBR-CLEC-78"/>
    <property type="match status" value="1"/>
</dbReference>
<evidence type="ECO:0000256" key="1">
    <source>
        <dbReference type="ARBA" id="ARBA00004370"/>
    </source>
</evidence>
<gene>
    <name evidence="11" type="primary">LOC106159285</name>
</gene>
<dbReference type="InterPro" id="IPR001881">
    <property type="entry name" value="EGF-like_Ca-bd_dom"/>
</dbReference>
<evidence type="ECO:0000313" key="11">
    <source>
        <dbReference type="RefSeq" id="XP_013391007.1"/>
    </source>
</evidence>
<dbReference type="GO" id="GO:0005509">
    <property type="term" value="F:calcium ion binding"/>
    <property type="evidence" value="ECO:0007669"/>
    <property type="project" value="InterPro"/>
</dbReference>
<evidence type="ECO:0000256" key="4">
    <source>
        <dbReference type="ARBA" id="ARBA00023136"/>
    </source>
</evidence>
<evidence type="ECO:0000256" key="8">
    <source>
        <dbReference type="SAM" id="Phobius"/>
    </source>
</evidence>
<evidence type="ECO:0000256" key="3">
    <source>
        <dbReference type="ARBA" id="ARBA00022737"/>
    </source>
</evidence>
<dbReference type="InterPro" id="IPR000436">
    <property type="entry name" value="Sushi_SCR_CCP_dom"/>
</dbReference>
<dbReference type="SMART" id="SM01411">
    <property type="entry name" value="Ephrin_rec_like"/>
    <property type="match status" value="3"/>
</dbReference>
<dbReference type="GO" id="GO:0016020">
    <property type="term" value="C:membrane"/>
    <property type="evidence" value="ECO:0007669"/>
    <property type="project" value="UniProtKB-SubCell"/>
</dbReference>
<dbReference type="InParanoid" id="A0A1S3HYA4"/>
<name>A0A1S3HYA4_LINAN</name>
<feature type="domain" description="Sushi" evidence="9">
    <location>
        <begin position="276"/>
        <end position="339"/>
    </location>
</feature>
<reference evidence="11" key="1">
    <citation type="submission" date="2025-08" db="UniProtKB">
        <authorList>
            <consortium name="RefSeq"/>
        </authorList>
    </citation>
    <scope>IDENTIFICATION</scope>
    <source>
        <tissue evidence="11">Gonads</tissue>
    </source>
</reference>
<dbReference type="SMART" id="SM00179">
    <property type="entry name" value="EGF_CA"/>
    <property type="match status" value="2"/>
</dbReference>
<dbReference type="Gene3D" id="2.10.70.10">
    <property type="entry name" value="Complement Module, domain 1"/>
    <property type="match status" value="6"/>
</dbReference>
<dbReference type="InterPro" id="IPR000742">
    <property type="entry name" value="EGF"/>
</dbReference>
<dbReference type="KEGG" id="lak:106159285"/>
<dbReference type="PANTHER" id="PTHR45656:SF4">
    <property type="entry name" value="PROTEIN CBR-CLEC-78"/>
    <property type="match status" value="1"/>
</dbReference>
<feature type="transmembrane region" description="Helical" evidence="8">
    <location>
        <begin position="87"/>
        <end position="110"/>
    </location>
</feature>
<keyword evidence="3" id="KW-0677">Repeat</keyword>
<accession>A0A1S3HYA4</accession>
<feature type="domain" description="Sushi" evidence="9">
    <location>
        <begin position="217"/>
        <end position="275"/>
    </location>
</feature>
<dbReference type="InterPro" id="IPR051277">
    <property type="entry name" value="SEZ6_CSMD_C4BPB_Regulators"/>
</dbReference>
<feature type="disulfide bond" evidence="7">
    <location>
        <begin position="484"/>
        <end position="511"/>
    </location>
</feature>
<feature type="domain" description="Sushi" evidence="9">
    <location>
        <begin position="564"/>
        <end position="622"/>
    </location>
</feature>
<dbReference type="CDD" id="cd00033">
    <property type="entry name" value="CCP"/>
    <property type="match status" value="6"/>
</dbReference>
<feature type="disulfide bond" evidence="7">
    <location>
        <begin position="368"/>
        <end position="395"/>
    </location>
</feature>
<feature type="domain" description="Sushi" evidence="9">
    <location>
        <begin position="456"/>
        <end position="513"/>
    </location>
</feature>
<keyword evidence="8" id="KW-1133">Transmembrane helix</keyword>
<evidence type="ECO:0000256" key="7">
    <source>
        <dbReference type="PROSITE-ProRule" id="PRU00302"/>
    </source>
</evidence>
<protein>
    <submittedName>
        <fullName evidence="11">Sushi, von Willebrand factor type A, EGF and pentraxin domain-containing protein 1</fullName>
    </submittedName>
</protein>
<proteinExistence type="predicted"/>
<comment type="caution">
    <text evidence="7">Lacks conserved residue(s) required for the propagation of feature annotation.</text>
</comment>
<evidence type="ECO:0000259" key="9">
    <source>
        <dbReference type="PROSITE" id="PS50923"/>
    </source>
</evidence>
<keyword evidence="2" id="KW-0732">Signal</keyword>
<dbReference type="Proteomes" id="UP000085678">
    <property type="component" value="Unplaced"/>
</dbReference>
<comment type="subcellular location">
    <subcellularLocation>
        <location evidence="1">Membrane</location>
    </subcellularLocation>
</comment>
<dbReference type="PROSITE" id="PS50092">
    <property type="entry name" value="TSP1"/>
    <property type="match status" value="1"/>
</dbReference>
<dbReference type="InterPro" id="IPR000884">
    <property type="entry name" value="TSP1_rpt"/>
</dbReference>
<dbReference type="PROSITE" id="PS00022">
    <property type="entry name" value="EGF_1"/>
    <property type="match status" value="1"/>
</dbReference>
<evidence type="ECO:0000256" key="5">
    <source>
        <dbReference type="ARBA" id="ARBA00023157"/>
    </source>
</evidence>
<dbReference type="SUPFAM" id="SSF57535">
    <property type="entry name" value="Complement control module/SCR domain"/>
    <property type="match status" value="6"/>
</dbReference>
<keyword evidence="6" id="KW-0325">Glycoprotein</keyword>
<dbReference type="Pfam" id="PF07699">
    <property type="entry name" value="Ephrin_rec_like"/>
    <property type="match status" value="1"/>
</dbReference>
<dbReference type="Pfam" id="PF00084">
    <property type="entry name" value="Sushi"/>
    <property type="match status" value="6"/>
</dbReference>
<dbReference type="SMART" id="SM00181">
    <property type="entry name" value="EGF"/>
    <property type="match status" value="4"/>
</dbReference>
<keyword evidence="10" id="KW-1185">Reference proteome</keyword>
<dbReference type="Gene3D" id="2.20.100.10">
    <property type="entry name" value="Thrombospondin type-1 (TSP1) repeat"/>
    <property type="match status" value="1"/>
</dbReference>
<dbReference type="PROSITE" id="PS01187">
    <property type="entry name" value="EGF_CA"/>
    <property type="match status" value="1"/>
</dbReference>
<keyword evidence="7" id="KW-0768">Sushi</keyword>
<feature type="domain" description="Sushi" evidence="9">
    <location>
        <begin position="398"/>
        <end position="455"/>
    </location>
</feature>
<dbReference type="Gene3D" id="2.10.50.10">
    <property type="entry name" value="Tumor Necrosis Factor Receptor, subunit A, domain 2"/>
    <property type="match status" value="2"/>
</dbReference>
<feature type="domain" description="Sushi" evidence="9">
    <location>
        <begin position="340"/>
        <end position="397"/>
    </location>
</feature>
<dbReference type="GeneID" id="106159285"/>
<dbReference type="OrthoDB" id="9991441at2759"/>
<dbReference type="RefSeq" id="XP_013391007.1">
    <property type="nucleotide sequence ID" value="XM_013535553.2"/>
</dbReference>
<dbReference type="AlphaFoldDB" id="A0A1S3HYA4"/>
<dbReference type="InterPro" id="IPR036383">
    <property type="entry name" value="TSP1_rpt_sf"/>
</dbReference>
<dbReference type="SMART" id="SM00032">
    <property type="entry name" value="CCP"/>
    <property type="match status" value="6"/>
</dbReference>
<feature type="transmembrane region" description="Helical" evidence="8">
    <location>
        <begin position="32"/>
        <end position="53"/>
    </location>
</feature>
<dbReference type="PROSITE" id="PS01186">
    <property type="entry name" value="EGF_2"/>
    <property type="match status" value="1"/>
</dbReference>